<dbReference type="GO" id="GO:0005681">
    <property type="term" value="C:spliceosomal complex"/>
    <property type="evidence" value="ECO:0007669"/>
    <property type="project" value="TreeGrafter"/>
</dbReference>
<dbReference type="AlphaFoldDB" id="A0A0B6YT06"/>
<dbReference type="EMBL" id="HACG01012402">
    <property type="protein sequence ID" value="CEK59267.1"/>
    <property type="molecule type" value="Transcribed_RNA"/>
</dbReference>
<feature type="non-terminal residue" evidence="1">
    <location>
        <position position="75"/>
    </location>
</feature>
<accession>A0A0B6YT06</accession>
<protein>
    <submittedName>
        <fullName evidence="1">Uncharacterized protein</fullName>
    </submittedName>
</protein>
<sequence length="75" mass="8490">DNVLKQVPHMTSEMLKLAEELEVESVGDILTMETEDRNKLLNGLEKSKVNDIVKVCNNYPDISIEKEISDESPTE</sequence>
<dbReference type="Gene3D" id="1.10.150.20">
    <property type="entry name" value="5' to 3' exonuclease, C-terminal subdomain"/>
    <property type="match status" value="1"/>
</dbReference>
<dbReference type="PANTHER" id="PTHR24075">
    <property type="entry name" value="SEC63 DOMAIN-CONTAINING"/>
    <property type="match status" value="1"/>
</dbReference>
<dbReference type="SUPFAM" id="SSF158702">
    <property type="entry name" value="Sec63 N-terminal domain-like"/>
    <property type="match status" value="1"/>
</dbReference>
<reference evidence="1" key="1">
    <citation type="submission" date="2014-12" db="EMBL/GenBank/DDBJ databases">
        <title>Insight into the proteome of Arion vulgaris.</title>
        <authorList>
            <person name="Aradska J."/>
            <person name="Bulat T."/>
            <person name="Smidak R."/>
            <person name="Sarate P."/>
            <person name="Gangsoo J."/>
            <person name="Sialana F."/>
            <person name="Bilban M."/>
            <person name="Lubec G."/>
        </authorList>
    </citation>
    <scope>NUCLEOTIDE SEQUENCE</scope>
    <source>
        <tissue evidence="1">Skin</tissue>
    </source>
</reference>
<organism evidence="1">
    <name type="scientific">Arion vulgaris</name>
    <dbReference type="NCBI Taxonomy" id="1028688"/>
    <lineage>
        <taxon>Eukaryota</taxon>
        <taxon>Metazoa</taxon>
        <taxon>Spiralia</taxon>
        <taxon>Lophotrochozoa</taxon>
        <taxon>Mollusca</taxon>
        <taxon>Gastropoda</taxon>
        <taxon>Heterobranchia</taxon>
        <taxon>Euthyneura</taxon>
        <taxon>Panpulmonata</taxon>
        <taxon>Eupulmonata</taxon>
        <taxon>Stylommatophora</taxon>
        <taxon>Helicina</taxon>
        <taxon>Arionoidea</taxon>
        <taxon>Arionidae</taxon>
        <taxon>Arion</taxon>
    </lineage>
</organism>
<evidence type="ECO:0000313" key="1">
    <source>
        <dbReference type="EMBL" id="CEK59267.1"/>
    </source>
</evidence>
<dbReference type="PANTHER" id="PTHR24075:SF5">
    <property type="entry name" value="U5 SMALL NUCLEAR RIBONUCLEOPROTEIN 200 KDA HELICASE"/>
    <property type="match status" value="1"/>
</dbReference>
<name>A0A0B6YT06_9EUPU</name>
<dbReference type="GO" id="GO:0003723">
    <property type="term" value="F:RNA binding"/>
    <property type="evidence" value="ECO:0007669"/>
    <property type="project" value="TreeGrafter"/>
</dbReference>
<proteinExistence type="predicted"/>
<dbReference type="GO" id="GO:0000388">
    <property type="term" value="P:spliceosome conformational change to release U4 (or U4atac) and U1 (or U11)"/>
    <property type="evidence" value="ECO:0007669"/>
    <property type="project" value="TreeGrafter"/>
</dbReference>
<gene>
    <name evidence="1" type="primary">ORF35735</name>
</gene>
<feature type="non-terminal residue" evidence="1">
    <location>
        <position position="1"/>
    </location>
</feature>
<dbReference type="GO" id="GO:0003724">
    <property type="term" value="F:RNA helicase activity"/>
    <property type="evidence" value="ECO:0007669"/>
    <property type="project" value="TreeGrafter"/>
</dbReference>